<gene>
    <name evidence="2" type="ORF">AVDCRST_MAG30-2878</name>
</gene>
<feature type="non-terminal residue" evidence="2">
    <location>
        <position position="1"/>
    </location>
</feature>
<feature type="compositionally biased region" description="Pro residues" evidence="1">
    <location>
        <begin position="143"/>
        <end position="153"/>
    </location>
</feature>
<feature type="compositionally biased region" description="Basic and acidic residues" evidence="1">
    <location>
        <begin position="112"/>
        <end position="122"/>
    </location>
</feature>
<feature type="compositionally biased region" description="Low complexity" evidence="1">
    <location>
        <begin position="11"/>
        <end position="21"/>
    </location>
</feature>
<sequence length="153" mass="16933">GCPLPHPRPAAPARRVATRPRQGAVGLPQPGPQRVRHGGRARHRDHLAAHRGEPQGRGGRGALTRGAHRAARGRRAGPRRARVARPRHGGRQGRRGVRLRRRRRARGGLARAPDRLLRDRQRLAVRRAARHAGRGRAVVHPARQPPQRPLPGR</sequence>
<feature type="compositionally biased region" description="Pro residues" evidence="1">
    <location>
        <begin position="1"/>
        <end position="10"/>
    </location>
</feature>
<dbReference type="EMBL" id="CADCVS010000369">
    <property type="protein sequence ID" value="CAA9517953.1"/>
    <property type="molecule type" value="Genomic_DNA"/>
</dbReference>
<proteinExistence type="predicted"/>
<accession>A0A6J4TA85</accession>
<feature type="compositionally biased region" description="Basic residues" evidence="1">
    <location>
        <begin position="66"/>
        <end position="106"/>
    </location>
</feature>
<feature type="region of interest" description="Disordered" evidence="1">
    <location>
        <begin position="1"/>
        <end position="153"/>
    </location>
</feature>
<organism evidence="2">
    <name type="scientific">uncultured Solirubrobacteraceae bacterium</name>
    <dbReference type="NCBI Taxonomy" id="1162706"/>
    <lineage>
        <taxon>Bacteria</taxon>
        <taxon>Bacillati</taxon>
        <taxon>Actinomycetota</taxon>
        <taxon>Thermoleophilia</taxon>
        <taxon>Solirubrobacterales</taxon>
        <taxon>Solirubrobacteraceae</taxon>
        <taxon>environmental samples</taxon>
    </lineage>
</organism>
<evidence type="ECO:0000313" key="2">
    <source>
        <dbReference type="EMBL" id="CAA9517953.1"/>
    </source>
</evidence>
<dbReference type="AlphaFoldDB" id="A0A6J4TA85"/>
<name>A0A6J4TA85_9ACTN</name>
<feature type="non-terminal residue" evidence="2">
    <location>
        <position position="153"/>
    </location>
</feature>
<protein>
    <submittedName>
        <fullName evidence="2">Uncharacterized protein</fullName>
    </submittedName>
</protein>
<feature type="compositionally biased region" description="Basic residues" evidence="1">
    <location>
        <begin position="123"/>
        <end position="134"/>
    </location>
</feature>
<evidence type="ECO:0000256" key="1">
    <source>
        <dbReference type="SAM" id="MobiDB-lite"/>
    </source>
</evidence>
<reference evidence="2" key="1">
    <citation type="submission" date="2020-02" db="EMBL/GenBank/DDBJ databases">
        <authorList>
            <person name="Meier V. D."/>
        </authorList>
    </citation>
    <scope>NUCLEOTIDE SEQUENCE</scope>
    <source>
        <strain evidence="2">AVDCRST_MAG30</strain>
    </source>
</reference>
<feature type="compositionally biased region" description="Basic residues" evidence="1">
    <location>
        <begin position="34"/>
        <end position="45"/>
    </location>
</feature>